<accession>X1JWN2</accession>
<feature type="compositionally biased region" description="Basic and acidic residues" evidence="1">
    <location>
        <begin position="8"/>
        <end position="21"/>
    </location>
</feature>
<feature type="region of interest" description="Disordered" evidence="1">
    <location>
        <begin position="1"/>
        <end position="27"/>
    </location>
</feature>
<proteinExistence type="predicted"/>
<gene>
    <name evidence="2" type="ORF">S03H2_45858</name>
</gene>
<reference evidence="2" key="1">
    <citation type="journal article" date="2014" name="Front. Microbiol.">
        <title>High frequency of phylogenetically diverse reductive dehalogenase-homologous genes in deep subseafloor sedimentary metagenomes.</title>
        <authorList>
            <person name="Kawai M."/>
            <person name="Futagami T."/>
            <person name="Toyoda A."/>
            <person name="Takaki Y."/>
            <person name="Nishi S."/>
            <person name="Hori S."/>
            <person name="Arai W."/>
            <person name="Tsubouchi T."/>
            <person name="Morono Y."/>
            <person name="Uchiyama I."/>
            <person name="Ito T."/>
            <person name="Fujiyama A."/>
            <person name="Inagaki F."/>
            <person name="Takami H."/>
        </authorList>
    </citation>
    <scope>NUCLEOTIDE SEQUENCE</scope>
    <source>
        <strain evidence="2">Expedition CK06-06</strain>
    </source>
</reference>
<protein>
    <submittedName>
        <fullName evidence="2">Uncharacterized protein</fullName>
    </submittedName>
</protein>
<dbReference type="EMBL" id="BARU01028756">
    <property type="protein sequence ID" value="GAH74198.1"/>
    <property type="molecule type" value="Genomic_DNA"/>
</dbReference>
<organism evidence="2">
    <name type="scientific">marine sediment metagenome</name>
    <dbReference type="NCBI Taxonomy" id="412755"/>
    <lineage>
        <taxon>unclassified sequences</taxon>
        <taxon>metagenomes</taxon>
        <taxon>ecological metagenomes</taxon>
    </lineage>
</organism>
<dbReference type="AlphaFoldDB" id="X1JWN2"/>
<comment type="caution">
    <text evidence="2">The sequence shown here is derived from an EMBL/GenBank/DDBJ whole genome shotgun (WGS) entry which is preliminary data.</text>
</comment>
<evidence type="ECO:0000313" key="2">
    <source>
        <dbReference type="EMBL" id="GAH74198.1"/>
    </source>
</evidence>
<name>X1JWN2_9ZZZZ</name>
<evidence type="ECO:0000256" key="1">
    <source>
        <dbReference type="SAM" id="MobiDB-lite"/>
    </source>
</evidence>
<sequence>MGMGGIRFELKPVAEKPERTKPGRTRKGRKYEPIIEGFLSGGHDLVRVEAENMDANYLRGQLAKIIKSRGLEGLVEASVVNGELYLERIGRSNDIS</sequence>